<evidence type="ECO:0000313" key="1">
    <source>
        <dbReference type="EMBL" id="JAE19701.1"/>
    </source>
</evidence>
<dbReference type="AlphaFoldDB" id="A0A0A9IM43"/>
<reference evidence="1" key="1">
    <citation type="submission" date="2014-09" db="EMBL/GenBank/DDBJ databases">
        <authorList>
            <person name="Magalhaes I.L.F."/>
            <person name="Oliveira U."/>
            <person name="Santos F.R."/>
            <person name="Vidigal T.H.D.A."/>
            <person name="Brescovit A.D."/>
            <person name="Santos A.J."/>
        </authorList>
    </citation>
    <scope>NUCLEOTIDE SEQUENCE</scope>
    <source>
        <tissue evidence="1">Shoot tissue taken approximately 20 cm above the soil surface</tissue>
    </source>
</reference>
<reference evidence="1" key="2">
    <citation type="journal article" date="2015" name="Data Brief">
        <title>Shoot transcriptome of the giant reed, Arundo donax.</title>
        <authorList>
            <person name="Barrero R.A."/>
            <person name="Guerrero F.D."/>
            <person name="Moolhuijzen P."/>
            <person name="Goolsby J.A."/>
            <person name="Tidwell J."/>
            <person name="Bellgard S.E."/>
            <person name="Bellgard M.I."/>
        </authorList>
    </citation>
    <scope>NUCLEOTIDE SEQUENCE</scope>
    <source>
        <tissue evidence="1">Shoot tissue taken approximately 20 cm above the soil surface</tissue>
    </source>
</reference>
<protein>
    <submittedName>
        <fullName evidence="1">Uncharacterized protein</fullName>
    </submittedName>
</protein>
<organism evidence="1">
    <name type="scientific">Arundo donax</name>
    <name type="common">Giant reed</name>
    <name type="synonym">Donax arundinaceus</name>
    <dbReference type="NCBI Taxonomy" id="35708"/>
    <lineage>
        <taxon>Eukaryota</taxon>
        <taxon>Viridiplantae</taxon>
        <taxon>Streptophyta</taxon>
        <taxon>Embryophyta</taxon>
        <taxon>Tracheophyta</taxon>
        <taxon>Spermatophyta</taxon>
        <taxon>Magnoliopsida</taxon>
        <taxon>Liliopsida</taxon>
        <taxon>Poales</taxon>
        <taxon>Poaceae</taxon>
        <taxon>PACMAD clade</taxon>
        <taxon>Arundinoideae</taxon>
        <taxon>Arundineae</taxon>
        <taxon>Arundo</taxon>
    </lineage>
</organism>
<dbReference type="EMBL" id="GBRH01178195">
    <property type="protein sequence ID" value="JAE19701.1"/>
    <property type="molecule type" value="Transcribed_RNA"/>
</dbReference>
<sequence>MGHWVTYMPHYFLEMKWLVIHSLSFRTYSSHSTHCVNRIKPSKCLRAKQNTISSI</sequence>
<accession>A0A0A9IM43</accession>
<proteinExistence type="predicted"/>
<name>A0A0A9IM43_ARUDO</name>